<evidence type="ECO:0000313" key="2">
    <source>
        <dbReference type="Proteomes" id="UP001628156"/>
    </source>
</evidence>
<name>A0ABQ0DEI5_9EUKA</name>
<comment type="caution">
    <text evidence="1">The sequence shown here is derived from an EMBL/GenBank/DDBJ whole genome shotgun (WGS) entry which is preliminary data.</text>
</comment>
<dbReference type="InterPro" id="IPR052766">
    <property type="entry name" value="S41A_metabolite_peptidase"/>
</dbReference>
<organism evidence="1 2">
    <name type="scientific">Entamoeba nuttalli</name>
    <dbReference type="NCBI Taxonomy" id="412467"/>
    <lineage>
        <taxon>Eukaryota</taxon>
        <taxon>Amoebozoa</taxon>
        <taxon>Evosea</taxon>
        <taxon>Archamoebae</taxon>
        <taxon>Mastigamoebida</taxon>
        <taxon>Entamoebidae</taxon>
        <taxon>Entamoeba</taxon>
    </lineage>
</organism>
<sequence>MIDERVNIYQFSNDKIKEFEEETKKIIKINIEHGHGGYECGDNGEWSTKCVLAYCDDGYKFDYINNKCIEDVCVYPPNPSNGTRDMRINLFIMIIGIMMIIL</sequence>
<dbReference type="EMBL" id="BAAFRS010000076">
    <property type="protein sequence ID" value="GAB1221259.1"/>
    <property type="molecule type" value="Genomic_DNA"/>
</dbReference>
<protein>
    <submittedName>
        <fullName evidence="1">Uncharacterized protein</fullName>
    </submittedName>
</protein>
<reference evidence="1 2" key="1">
    <citation type="journal article" date="2019" name="PLoS Negl. Trop. Dis.">
        <title>Whole genome sequencing of Entamoeba nuttalli reveals mammalian host-related molecular signatures and a novel octapeptide-repeat surface protein.</title>
        <authorList>
            <person name="Tanaka M."/>
            <person name="Makiuchi T."/>
            <person name="Komiyama T."/>
            <person name="Shiina T."/>
            <person name="Osaki K."/>
            <person name="Tachibana H."/>
        </authorList>
    </citation>
    <scope>NUCLEOTIDE SEQUENCE [LARGE SCALE GENOMIC DNA]</scope>
    <source>
        <strain evidence="1 2">P19-061405</strain>
    </source>
</reference>
<dbReference type="PANTHER" id="PTHR37049">
    <property type="entry name" value="PEPTIDASE S41 FAMILY PROTEIN"/>
    <property type="match status" value="1"/>
</dbReference>
<evidence type="ECO:0000313" key="1">
    <source>
        <dbReference type="EMBL" id="GAB1221259.1"/>
    </source>
</evidence>
<gene>
    <name evidence="1" type="ORF">ENUP19_0076G0017</name>
</gene>
<proteinExistence type="predicted"/>
<dbReference type="Proteomes" id="UP001628156">
    <property type="component" value="Unassembled WGS sequence"/>
</dbReference>
<dbReference type="PANTHER" id="PTHR37049:SF4">
    <property type="entry name" value="RHODANESE DOMAIN-CONTAINING PROTEIN"/>
    <property type="match status" value="1"/>
</dbReference>
<keyword evidence="2" id="KW-1185">Reference proteome</keyword>
<accession>A0ABQ0DEI5</accession>